<keyword evidence="6" id="KW-0413">Isomerase</keyword>
<dbReference type="GO" id="GO:0009055">
    <property type="term" value="F:electron transfer activity"/>
    <property type="evidence" value="ECO:0007669"/>
    <property type="project" value="InterPro"/>
</dbReference>
<dbReference type="InterPro" id="IPR011444">
    <property type="entry name" value="DUF1549"/>
</dbReference>
<evidence type="ECO:0000256" key="1">
    <source>
        <dbReference type="SAM" id="Coils"/>
    </source>
</evidence>
<feature type="signal peptide" evidence="2">
    <location>
        <begin position="1"/>
        <end position="19"/>
    </location>
</feature>
<protein>
    <submittedName>
        <fullName evidence="6">Peptidyl-prolyl cis-trans isomerase</fullName>
    </submittedName>
</protein>
<feature type="chain" id="PRO_5021723941" evidence="2">
    <location>
        <begin position="20"/>
        <end position="1040"/>
    </location>
</feature>
<dbReference type="EMBL" id="BKAG01000047">
    <property type="protein sequence ID" value="GEP45370.1"/>
    <property type="molecule type" value="Genomic_DNA"/>
</dbReference>
<dbReference type="Proteomes" id="UP000321577">
    <property type="component" value="Unassembled WGS sequence"/>
</dbReference>
<dbReference type="AlphaFoldDB" id="A0A512MF51"/>
<dbReference type="OrthoDB" id="174255at2"/>
<evidence type="ECO:0000259" key="5">
    <source>
        <dbReference type="Pfam" id="PF07635"/>
    </source>
</evidence>
<dbReference type="PANTHER" id="PTHR35889">
    <property type="entry name" value="CYCLOINULO-OLIGOSACCHARIDE FRUCTANOTRANSFERASE-RELATED"/>
    <property type="match status" value="1"/>
</dbReference>
<dbReference type="Pfam" id="PF07583">
    <property type="entry name" value="PSCyt2"/>
    <property type="match status" value="1"/>
</dbReference>
<gene>
    <name evidence="6" type="primary">cti_2</name>
    <name evidence="6" type="ORF">BGE01nite_46610</name>
</gene>
<accession>A0A512MF51</accession>
<proteinExistence type="predicted"/>
<dbReference type="InterPro" id="IPR036909">
    <property type="entry name" value="Cyt_c-like_dom_sf"/>
</dbReference>
<dbReference type="Pfam" id="PF07635">
    <property type="entry name" value="PSCyt1"/>
    <property type="match status" value="1"/>
</dbReference>
<evidence type="ECO:0000259" key="4">
    <source>
        <dbReference type="Pfam" id="PF07587"/>
    </source>
</evidence>
<evidence type="ECO:0000313" key="6">
    <source>
        <dbReference type="EMBL" id="GEP45370.1"/>
    </source>
</evidence>
<dbReference type="PANTHER" id="PTHR35889:SF3">
    <property type="entry name" value="F-BOX DOMAIN-CONTAINING PROTEIN"/>
    <property type="match status" value="1"/>
</dbReference>
<evidence type="ECO:0000256" key="2">
    <source>
        <dbReference type="SAM" id="SignalP"/>
    </source>
</evidence>
<keyword evidence="1" id="KW-0175">Coiled coil</keyword>
<dbReference type="GO" id="GO:0016853">
    <property type="term" value="F:isomerase activity"/>
    <property type="evidence" value="ECO:0007669"/>
    <property type="project" value="UniProtKB-KW"/>
</dbReference>
<organism evidence="6 7">
    <name type="scientific">Brevifollis gellanilyticus</name>
    <dbReference type="NCBI Taxonomy" id="748831"/>
    <lineage>
        <taxon>Bacteria</taxon>
        <taxon>Pseudomonadati</taxon>
        <taxon>Verrucomicrobiota</taxon>
        <taxon>Verrucomicrobiia</taxon>
        <taxon>Verrucomicrobiales</taxon>
        <taxon>Verrucomicrobiaceae</taxon>
    </lineage>
</organism>
<dbReference type="InterPro" id="IPR011429">
    <property type="entry name" value="Cyt_c_Planctomycete-type"/>
</dbReference>
<dbReference type="SUPFAM" id="SSF46626">
    <property type="entry name" value="Cytochrome c"/>
    <property type="match status" value="1"/>
</dbReference>
<evidence type="ECO:0000313" key="7">
    <source>
        <dbReference type="Proteomes" id="UP000321577"/>
    </source>
</evidence>
<keyword evidence="2" id="KW-0732">Signal</keyword>
<sequence>MLRRRLLLLPCLTALTASAETRLDFNRDIRPILSDNCFACHGFDAKKRKADLRLDTPEGAFEIKDGVQAIKPGDVKASSIIERMVTTDPDELMPPPESHKKITPKQLETLKQWISQGAVYKKHWAFEKPVKSVVPQVAAAQVRNPVDSFIQARLKQEGLTPASEASKETLIRRVTMDLTGLPPTVAEVDAFLADANPDAYEKLVERLMKSERYGEHMGRYWLDVARYADTHGLHLDNERSMWPYRDWVVRAFNDNLPYDQFTRWQLAGDLLPNATLDQQIASGFNRCNVTTSEGGSINEEFIFRYAVDRTDTTVAVWMGLTAGCAVCHDHKFDPITQKEFYSLYAFFNSTADPAMDGNILLTPPILRLSNDEQKKQIASYDQQITAAQTKIREAIARIEYTDPATLTPPPPVQTSEEVWFEDAFPAAADVGSAGAPTEIIGKDKGQVFSGNAALRRKAKGVAQDYFTKGETYDIPANGKLSVQCFLDRQDPPKAVMLQFHVGGWNHRAVWGEEGAIPFGKVRTPERVLMGKLPELGAWTKLEIPVEKLGLKPGMKVTGFAFTQFNGTVTWDRLAVSSRVDPAKDPQWSWKVWSEKNQGKRVAELPYDLQTLVRGKKAAEWTEAESKKVKDWWYENEYQGAREIVHGARAEKLALEAKRKTFEDVIPASYIMADLPQPRESFVMSRGQYDQPGEKVTRGTPAIFPPLPKKDMPSRLDLADWLLSPEHPLTARVQVNRFWQQFFGTGLVKTSNDFGSQGEPPTHPELLDWLAVTFRESGWDMKAFVKMLVTSHAYRQDCKTSFPTRSGKGSDNGLENPFYADPENRLLARGPRFRLDAEVVRDSALFVSGLLSPKIGGKGVRPYQPENIWEPVAFGGSNTRNYLQDKGESLYRRSLYTFWKRTAPPPSMTTFDAPNRESYCLRRERSNTPLQALNLMNDVQYFEAARNFAQQLLQKHTGTDARITAAFRSVTSRFPNAQEAEIIRTTLDQHLTAYRAKPESAKQAITFGESKPDDKLDPVELAAWTMVTNLLLNLDEMVSRG</sequence>
<name>A0A512MF51_9BACT</name>
<feature type="coiled-coil region" evidence="1">
    <location>
        <begin position="370"/>
        <end position="397"/>
    </location>
</feature>
<evidence type="ECO:0000259" key="3">
    <source>
        <dbReference type="Pfam" id="PF07583"/>
    </source>
</evidence>
<feature type="domain" description="DUF1549" evidence="3">
    <location>
        <begin position="145"/>
        <end position="351"/>
    </location>
</feature>
<keyword evidence="7" id="KW-1185">Reference proteome</keyword>
<dbReference type="RefSeq" id="WP_146854198.1">
    <property type="nucleotide sequence ID" value="NZ_BKAG01000047.1"/>
</dbReference>
<dbReference type="InterPro" id="IPR022655">
    <property type="entry name" value="DUF1553"/>
</dbReference>
<feature type="domain" description="DUF1553" evidence="4">
    <location>
        <begin position="714"/>
        <end position="984"/>
    </location>
</feature>
<dbReference type="GO" id="GO:0020037">
    <property type="term" value="F:heme binding"/>
    <property type="evidence" value="ECO:0007669"/>
    <property type="project" value="InterPro"/>
</dbReference>
<comment type="caution">
    <text evidence="6">The sequence shown here is derived from an EMBL/GenBank/DDBJ whole genome shotgun (WGS) entry which is preliminary data.</text>
</comment>
<reference evidence="6 7" key="1">
    <citation type="submission" date="2019-07" db="EMBL/GenBank/DDBJ databases">
        <title>Whole genome shotgun sequence of Brevifollis gellanilyticus NBRC 108608.</title>
        <authorList>
            <person name="Hosoyama A."/>
            <person name="Uohara A."/>
            <person name="Ohji S."/>
            <person name="Ichikawa N."/>
        </authorList>
    </citation>
    <scope>NUCLEOTIDE SEQUENCE [LARGE SCALE GENOMIC DNA]</scope>
    <source>
        <strain evidence="6 7">NBRC 108608</strain>
    </source>
</reference>
<feature type="domain" description="Cytochrome C Planctomycete-type" evidence="5">
    <location>
        <begin position="37"/>
        <end position="97"/>
    </location>
</feature>
<dbReference type="Pfam" id="PF07587">
    <property type="entry name" value="PSD1"/>
    <property type="match status" value="1"/>
</dbReference>